<gene>
    <name evidence="2" type="ORF">CSSPTR1EN2_LOCUS13348</name>
</gene>
<dbReference type="InterPro" id="IPR038943">
    <property type="entry name" value="PLDrp1-like"/>
</dbReference>
<feature type="compositionally biased region" description="Basic and acidic residues" evidence="1">
    <location>
        <begin position="133"/>
        <end position="144"/>
    </location>
</feature>
<protein>
    <submittedName>
        <fullName evidence="2">Uncharacterized protein</fullName>
    </submittedName>
</protein>
<dbReference type="PANTHER" id="PTHR33971">
    <property type="entry name" value="OS06G0232000 PROTEIN"/>
    <property type="match status" value="1"/>
</dbReference>
<dbReference type="PANTHER" id="PTHR33971:SF1">
    <property type="entry name" value="OS02G0743600 PROTEIN"/>
    <property type="match status" value="1"/>
</dbReference>
<name>A0ABP0UAR1_9BRYO</name>
<keyword evidence="3" id="KW-1185">Reference proteome</keyword>
<organism evidence="2 3">
    <name type="scientific">Sphagnum troendelagicum</name>
    <dbReference type="NCBI Taxonomy" id="128251"/>
    <lineage>
        <taxon>Eukaryota</taxon>
        <taxon>Viridiplantae</taxon>
        <taxon>Streptophyta</taxon>
        <taxon>Embryophyta</taxon>
        <taxon>Bryophyta</taxon>
        <taxon>Sphagnophytina</taxon>
        <taxon>Sphagnopsida</taxon>
        <taxon>Sphagnales</taxon>
        <taxon>Sphagnaceae</taxon>
        <taxon>Sphagnum</taxon>
    </lineage>
</organism>
<evidence type="ECO:0000313" key="2">
    <source>
        <dbReference type="EMBL" id="CAK9216199.1"/>
    </source>
</evidence>
<feature type="region of interest" description="Disordered" evidence="1">
    <location>
        <begin position="43"/>
        <end position="221"/>
    </location>
</feature>
<proteinExistence type="predicted"/>
<dbReference type="EMBL" id="OZ019894">
    <property type="protein sequence ID" value="CAK9216199.1"/>
    <property type="molecule type" value="Genomic_DNA"/>
</dbReference>
<feature type="compositionally biased region" description="Basic and acidic residues" evidence="1">
    <location>
        <begin position="98"/>
        <end position="119"/>
    </location>
</feature>
<evidence type="ECO:0000256" key="1">
    <source>
        <dbReference type="SAM" id="MobiDB-lite"/>
    </source>
</evidence>
<feature type="compositionally biased region" description="Low complexity" evidence="1">
    <location>
        <begin position="161"/>
        <end position="175"/>
    </location>
</feature>
<reference evidence="2" key="1">
    <citation type="submission" date="2024-02" db="EMBL/GenBank/DDBJ databases">
        <authorList>
            <consortium name="ELIXIR-Norway"/>
            <consortium name="Elixir Norway"/>
        </authorList>
    </citation>
    <scope>NUCLEOTIDE SEQUENCE</scope>
</reference>
<evidence type="ECO:0000313" key="3">
    <source>
        <dbReference type="Proteomes" id="UP001497512"/>
    </source>
</evidence>
<accession>A0ABP0UAR1</accession>
<sequence>MAHRHTQNEEDFDNYDPTPYEGGYNQAEVYGSIKPADAVTAYAPAESGDVPEGTYGHEDSPYGAGRGASAHQRTEAQYESAQPDYQGGAPPFGGRRPRHDEESHGEDFDSRREQQDHGYRKPIPAYGENEEASEYRGEYGEQQRLRHSRPSYEQQPPRSYGEQQEQEWGGEQNEGSLPSYGRPHHEHHREQQEGYRGGRRQGEYTSEYPQEEDAPQRASYW</sequence>
<dbReference type="Proteomes" id="UP001497512">
    <property type="component" value="Chromosome 2"/>
</dbReference>
<feature type="region of interest" description="Disordered" evidence="1">
    <location>
        <begin position="1"/>
        <end position="28"/>
    </location>
</feature>